<protein>
    <recommendedName>
        <fullName evidence="3">ubiquitinyl hydrolase 1</fullName>
        <ecNumber evidence="3">3.4.19.12</ecNumber>
    </recommendedName>
</protein>
<keyword evidence="7" id="KW-0788">Thiol protease</keyword>
<dbReference type="EMBL" id="JARBDR010000917">
    <property type="protein sequence ID" value="KAJ8303310.1"/>
    <property type="molecule type" value="Genomic_DNA"/>
</dbReference>
<feature type="domain" description="USP" evidence="8">
    <location>
        <begin position="29"/>
        <end position="330"/>
    </location>
</feature>
<dbReference type="PANTHER" id="PTHR24006">
    <property type="entry name" value="UBIQUITIN CARBOXYL-TERMINAL HYDROLASE"/>
    <property type="match status" value="1"/>
</dbReference>
<proteinExistence type="inferred from homology"/>
<evidence type="ECO:0000256" key="5">
    <source>
        <dbReference type="ARBA" id="ARBA00022786"/>
    </source>
</evidence>
<reference evidence="9 10" key="1">
    <citation type="submission" date="2022-12" db="EMBL/GenBank/DDBJ databases">
        <title>Chromosome-level genome of Tegillarca granosa.</title>
        <authorList>
            <person name="Kim J."/>
        </authorList>
    </citation>
    <scope>NUCLEOTIDE SEQUENCE [LARGE SCALE GENOMIC DNA]</scope>
    <source>
        <strain evidence="9">Teg-2019</strain>
        <tissue evidence="9">Adductor muscle</tissue>
    </source>
</reference>
<evidence type="ECO:0000256" key="6">
    <source>
        <dbReference type="ARBA" id="ARBA00022801"/>
    </source>
</evidence>
<keyword evidence="6" id="KW-0378">Hydrolase</keyword>
<dbReference type="InterPro" id="IPR050164">
    <property type="entry name" value="Peptidase_C19"/>
</dbReference>
<dbReference type="PROSITE" id="PS50235">
    <property type="entry name" value="USP_3"/>
    <property type="match status" value="1"/>
</dbReference>
<sequence length="332" mass="37600">MYMNLLTLQALLACPPFVNLMKKLATFHFEERGTTSTPVLDSLIEFVNEFSGFIRAPKGPQRGNKKNQEIITGSSFEPVRVYKMLEVVKANSSFKHGKQEDAEEFLSCILDGIHEEMSATINLNSGANNTAMKSNGYLQEDTSSIADEEEVTDESWEQVGPKKKSVQTRRSEKVLSVKDALEGLVSKESVGGFTCSQTNEELEILRKITLEELPPVLILHLKFFVYDKDGGCQKLMKQIDYDIDLEITRDLLSPNVKTKLNHHQRSYKLFAVVYHHGEKSTGGHYTTAVFHSGIMGWINIDDSNIKMVPVSNVLRYAPPRIPYLLYYRRLDV</sequence>
<keyword evidence="5" id="KW-0833">Ubl conjugation pathway</keyword>
<evidence type="ECO:0000313" key="9">
    <source>
        <dbReference type="EMBL" id="KAJ8303310.1"/>
    </source>
</evidence>
<dbReference type="EC" id="3.4.19.12" evidence="3"/>
<dbReference type="CDD" id="cd02257">
    <property type="entry name" value="Peptidase_C19"/>
    <property type="match status" value="1"/>
</dbReference>
<evidence type="ECO:0000256" key="3">
    <source>
        <dbReference type="ARBA" id="ARBA00012759"/>
    </source>
</evidence>
<organism evidence="9 10">
    <name type="scientific">Tegillarca granosa</name>
    <name type="common">Malaysian cockle</name>
    <name type="synonym">Anadara granosa</name>
    <dbReference type="NCBI Taxonomy" id="220873"/>
    <lineage>
        <taxon>Eukaryota</taxon>
        <taxon>Metazoa</taxon>
        <taxon>Spiralia</taxon>
        <taxon>Lophotrochozoa</taxon>
        <taxon>Mollusca</taxon>
        <taxon>Bivalvia</taxon>
        <taxon>Autobranchia</taxon>
        <taxon>Pteriomorphia</taxon>
        <taxon>Arcoida</taxon>
        <taxon>Arcoidea</taxon>
        <taxon>Arcidae</taxon>
        <taxon>Tegillarca</taxon>
    </lineage>
</organism>
<dbReference type="PROSITE" id="PS00973">
    <property type="entry name" value="USP_2"/>
    <property type="match status" value="1"/>
</dbReference>
<dbReference type="Pfam" id="PF00443">
    <property type="entry name" value="UCH"/>
    <property type="match status" value="1"/>
</dbReference>
<gene>
    <name evidence="9" type="ORF">KUTeg_019706</name>
</gene>
<keyword evidence="10" id="KW-1185">Reference proteome</keyword>
<dbReference type="PANTHER" id="PTHR24006:SF687">
    <property type="entry name" value="UBIQUITIN CARBOXYL-TERMINAL HYDROLASE 10"/>
    <property type="match status" value="1"/>
</dbReference>
<comment type="caution">
    <text evidence="9">The sequence shown here is derived from an EMBL/GenBank/DDBJ whole genome shotgun (WGS) entry which is preliminary data.</text>
</comment>
<evidence type="ECO:0000313" key="10">
    <source>
        <dbReference type="Proteomes" id="UP001217089"/>
    </source>
</evidence>
<dbReference type="Gene3D" id="3.90.70.10">
    <property type="entry name" value="Cysteine proteinases"/>
    <property type="match status" value="1"/>
</dbReference>
<evidence type="ECO:0000256" key="1">
    <source>
        <dbReference type="ARBA" id="ARBA00000707"/>
    </source>
</evidence>
<comment type="catalytic activity">
    <reaction evidence="1">
        <text>Thiol-dependent hydrolysis of ester, thioester, amide, peptide and isopeptide bonds formed by the C-terminal Gly of ubiquitin (a 76-residue protein attached to proteins as an intracellular targeting signal).</text>
        <dbReference type="EC" id="3.4.19.12"/>
    </reaction>
</comment>
<dbReference type="InterPro" id="IPR028889">
    <property type="entry name" value="USP"/>
</dbReference>
<dbReference type="SUPFAM" id="SSF54001">
    <property type="entry name" value="Cysteine proteinases"/>
    <property type="match status" value="1"/>
</dbReference>
<accession>A0ABQ9EIH3</accession>
<evidence type="ECO:0000256" key="4">
    <source>
        <dbReference type="ARBA" id="ARBA00022670"/>
    </source>
</evidence>
<evidence type="ECO:0000256" key="2">
    <source>
        <dbReference type="ARBA" id="ARBA00005427"/>
    </source>
</evidence>
<dbReference type="InterPro" id="IPR001394">
    <property type="entry name" value="Peptidase_C19_UCH"/>
</dbReference>
<dbReference type="InterPro" id="IPR018200">
    <property type="entry name" value="USP_CS"/>
</dbReference>
<name>A0ABQ9EIH3_TEGGR</name>
<evidence type="ECO:0000259" key="8">
    <source>
        <dbReference type="PROSITE" id="PS50235"/>
    </source>
</evidence>
<dbReference type="Proteomes" id="UP001217089">
    <property type="component" value="Unassembled WGS sequence"/>
</dbReference>
<dbReference type="InterPro" id="IPR038765">
    <property type="entry name" value="Papain-like_cys_pep_sf"/>
</dbReference>
<keyword evidence="4" id="KW-0645">Protease</keyword>
<comment type="similarity">
    <text evidence="2">Belongs to the peptidase C19 family. USP10 subfamily.</text>
</comment>
<evidence type="ECO:0000256" key="7">
    <source>
        <dbReference type="ARBA" id="ARBA00022807"/>
    </source>
</evidence>